<comment type="caution">
    <text evidence="1">The sequence shown here is derived from an EMBL/GenBank/DDBJ whole genome shotgun (WGS) entry which is preliminary data.</text>
</comment>
<name>A0A0B0EMD4_9BACT</name>
<evidence type="ECO:0000313" key="2">
    <source>
        <dbReference type="Proteomes" id="UP000030652"/>
    </source>
</evidence>
<protein>
    <recommendedName>
        <fullName evidence="3">DUF2281 domain-containing protein</fullName>
    </recommendedName>
</protein>
<dbReference type="AlphaFoldDB" id="A0A0B0EMD4"/>
<evidence type="ECO:0000313" key="1">
    <source>
        <dbReference type="EMBL" id="KHE93764.1"/>
    </source>
</evidence>
<organism evidence="1 2">
    <name type="scientific">Candidatus Scalindua brodae</name>
    <dbReference type="NCBI Taxonomy" id="237368"/>
    <lineage>
        <taxon>Bacteria</taxon>
        <taxon>Pseudomonadati</taxon>
        <taxon>Planctomycetota</taxon>
        <taxon>Candidatus Brocadiia</taxon>
        <taxon>Candidatus Brocadiales</taxon>
        <taxon>Candidatus Scalinduaceae</taxon>
        <taxon>Candidatus Scalindua</taxon>
    </lineage>
</organism>
<gene>
    <name evidence="1" type="ORF">SCABRO_00497</name>
</gene>
<accession>A0A0B0EMD4</accession>
<dbReference type="EMBL" id="JRYO01000037">
    <property type="protein sequence ID" value="KHE93764.1"/>
    <property type="molecule type" value="Genomic_DNA"/>
</dbReference>
<dbReference type="Proteomes" id="UP000030652">
    <property type="component" value="Unassembled WGS sequence"/>
</dbReference>
<reference evidence="1 2" key="1">
    <citation type="submission" date="2014-10" db="EMBL/GenBank/DDBJ databases">
        <title>Draft genome of anammox bacterium scalindua brodae, obtained using differential coverage binning of sequence data from two enrichment reactors.</title>
        <authorList>
            <person name="Speth D.R."/>
            <person name="Russ L."/>
            <person name="Kartal B."/>
            <person name="Op den Camp H.J."/>
            <person name="Dutilh B.E."/>
            <person name="Jetten M.S."/>
        </authorList>
    </citation>
    <scope>NUCLEOTIDE SEQUENCE [LARGE SCALE GENOMIC DNA]</scope>
    <source>
        <strain evidence="1">RU1</strain>
    </source>
</reference>
<evidence type="ECO:0008006" key="3">
    <source>
        <dbReference type="Google" id="ProtNLM"/>
    </source>
</evidence>
<sequence length="59" mass="7139">MTIKEKIKKEIDLLPDELLDQVQEYLVNIKTTQIKRKKIHTLHLKGQYDNMNLRQKAYE</sequence>
<proteinExistence type="predicted"/>